<dbReference type="GeneID" id="27722215"/>
<comment type="similarity">
    <text evidence="1">Belongs to the pyridoxine kinase family.</text>
</comment>
<reference evidence="8 9" key="1">
    <citation type="journal article" date="2014" name="Genome Announc.">
        <title>Draft genome sequence of the pathogenic fungus Scedosporium apiospermum.</title>
        <authorList>
            <person name="Vandeputte P."/>
            <person name="Ghamrawi S."/>
            <person name="Rechenmann M."/>
            <person name="Iltis A."/>
            <person name="Giraud S."/>
            <person name="Fleury M."/>
            <person name="Thornton C."/>
            <person name="Delhaes L."/>
            <person name="Meyer W."/>
            <person name="Papon N."/>
            <person name="Bouchara J.P."/>
        </authorList>
    </citation>
    <scope>NUCLEOTIDE SEQUENCE [LARGE SCALE GENOMIC DNA]</scope>
    <source>
        <strain evidence="8 9">IHEM 14462</strain>
    </source>
</reference>
<proteinExistence type="inferred from homology"/>
<dbReference type="Pfam" id="PF08543">
    <property type="entry name" value="Phos_pyr_kin"/>
    <property type="match status" value="1"/>
</dbReference>
<evidence type="ECO:0000313" key="8">
    <source>
        <dbReference type="EMBL" id="KEZ44210.1"/>
    </source>
</evidence>
<dbReference type="RefSeq" id="XP_016644009.1">
    <property type="nucleotide sequence ID" value="XM_016786003.1"/>
</dbReference>
<dbReference type="InterPro" id="IPR029056">
    <property type="entry name" value="Ribokinase-like"/>
</dbReference>
<evidence type="ECO:0000313" key="9">
    <source>
        <dbReference type="Proteomes" id="UP000028545"/>
    </source>
</evidence>
<dbReference type="VEuPathDB" id="FungiDB:SAPIO_CDS3143"/>
<dbReference type="GO" id="GO:0008478">
    <property type="term" value="F:pyridoxal kinase activity"/>
    <property type="evidence" value="ECO:0007669"/>
    <property type="project" value="UniProtKB-EC"/>
</dbReference>
<dbReference type="OrthoDB" id="2104723at2759"/>
<dbReference type="GO" id="GO:0005829">
    <property type="term" value="C:cytosol"/>
    <property type="evidence" value="ECO:0007669"/>
    <property type="project" value="TreeGrafter"/>
</dbReference>
<evidence type="ECO:0000256" key="3">
    <source>
        <dbReference type="ARBA" id="ARBA00022679"/>
    </source>
</evidence>
<name>A0A084GA48_PSEDA</name>
<dbReference type="Gene3D" id="3.40.1190.20">
    <property type="match status" value="1"/>
</dbReference>
<keyword evidence="3" id="KW-0808">Transferase</keyword>
<dbReference type="KEGG" id="sapo:SAPIO_CDS3143"/>
<dbReference type="HOGENOM" id="CLU_046496_0_0_1"/>
<evidence type="ECO:0000256" key="5">
    <source>
        <dbReference type="ARBA" id="ARBA00022777"/>
    </source>
</evidence>
<dbReference type="SUPFAM" id="SSF53613">
    <property type="entry name" value="Ribokinase-like"/>
    <property type="match status" value="1"/>
</dbReference>
<feature type="domain" description="Pyridoxamine kinase/Phosphomethylpyrimidine kinase" evidence="7">
    <location>
        <begin position="117"/>
        <end position="219"/>
    </location>
</feature>
<dbReference type="PANTHER" id="PTHR10534">
    <property type="entry name" value="PYRIDOXAL KINASE"/>
    <property type="match status" value="1"/>
</dbReference>
<dbReference type="Proteomes" id="UP000028545">
    <property type="component" value="Unassembled WGS sequence"/>
</dbReference>
<comment type="caution">
    <text evidence="8">The sequence shown here is derived from an EMBL/GenBank/DDBJ whole genome shotgun (WGS) entry which is preliminary data.</text>
</comment>
<evidence type="ECO:0000259" key="7">
    <source>
        <dbReference type="Pfam" id="PF08543"/>
    </source>
</evidence>
<keyword evidence="4" id="KW-0547">Nucleotide-binding</keyword>
<sequence>MVEDFPVPETRVLAVASHVVSGNVGNKIAVFVLQSLGCEVSALNTVQFSNHTGYGQWKGSRVSAEEITDLYNGLKQSYLDEFDMMLTGYIPGAAAVNAVGAIAKELQGKTESAPGTFFWVLDPVMGDNGRLYVAEDVVPAYRSLIPYADLILPNQFEAEVLSEVKINDMETLKQAIRTMHEKFGIPHVMITSVNLESTGLFPDHLCVVGSTMTSDRKARLFKIQFPAMDCYFSGTGDMFGALTVVRMREAVSKTPGLMGVSSWVSEDSVDALDLPLARAAEKVVGSMHQVLSKTLESMKAALKPAANAQIGDGPDANQSQLVRSKASELRLVRNLSCLQNPTQEFKAIRI</sequence>
<keyword evidence="9" id="KW-1185">Reference proteome</keyword>
<dbReference type="NCBIfam" id="TIGR00687">
    <property type="entry name" value="pyridox_kin"/>
    <property type="match status" value="1"/>
</dbReference>
<protein>
    <recommendedName>
        <fullName evidence="2">pyridoxal kinase</fullName>
        <ecNumber evidence="2">2.7.1.35</ecNumber>
    </recommendedName>
</protein>
<dbReference type="GO" id="GO:0005524">
    <property type="term" value="F:ATP binding"/>
    <property type="evidence" value="ECO:0007669"/>
    <property type="project" value="UniProtKB-KW"/>
</dbReference>
<dbReference type="GO" id="GO:0009443">
    <property type="term" value="P:pyridoxal 5'-phosphate salvage"/>
    <property type="evidence" value="ECO:0007669"/>
    <property type="project" value="InterPro"/>
</dbReference>
<dbReference type="InterPro" id="IPR013749">
    <property type="entry name" value="PM/HMP-P_kinase-1"/>
</dbReference>
<dbReference type="EC" id="2.7.1.35" evidence="2"/>
<organism evidence="8 9">
    <name type="scientific">Pseudallescheria apiosperma</name>
    <name type="common">Scedosporium apiospermum</name>
    <dbReference type="NCBI Taxonomy" id="563466"/>
    <lineage>
        <taxon>Eukaryota</taxon>
        <taxon>Fungi</taxon>
        <taxon>Dikarya</taxon>
        <taxon>Ascomycota</taxon>
        <taxon>Pezizomycotina</taxon>
        <taxon>Sordariomycetes</taxon>
        <taxon>Hypocreomycetidae</taxon>
        <taxon>Microascales</taxon>
        <taxon>Microascaceae</taxon>
        <taxon>Scedosporium</taxon>
    </lineage>
</organism>
<dbReference type="OMA" id="WEGLKQS"/>
<evidence type="ECO:0000256" key="6">
    <source>
        <dbReference type="ARBA" id="ARBA00022840"/>
    </source>
</evidence>
<keyword evidence="5" id="KW-0418">Kinase</keyword>
<evidence type="ECO:0000256" key="1">
    <source>
        <dbReference type="ARBA" id="ARBA00008805"/>
    </source>
</evidence>
<gene>
    <name evidence="8" type="ORF">SAPIO_CDS3143</name>
</gene>
<evidence type="ECO:0000256" key="2">
    <source>
        <dbReference type="ARBA" id="ARBA00012104"/>
    </source>
</evidence>
<dbReference type="AlphaFoldDB" id="A0A084GA48"/>
<dbReference type="CDD" id="cd01173">
    <property type="entry name" value="pyridoxal_pyridoxamine_kinase"/>
    <property type="match status" value="1"/>
</dbReference>
<dbReference type="PANTHER" id="PTHR10534:SF2">
    <property type="entry name" value="PYRIDOXAL KINASE"/>
    <property type="match status" value="1"/>
</dbReference>
<dbReference type="EMBL" id="JOWA01000088">
    <property type="protein sequence ID" value="KEZ44210.1"/>
    <property type="molecule type" value="Genomic_DNA"/>
</dbReference>
<dbReference type="InterPro" id="IPR004625">
    <property type="entry name" value="PyrdxlKinase"/>
</dbReference>
<evidence type="ECO:0000256" key="4">
    <source>
        <dbReference type="ARBA" id="ARBA00022741"/>
    </source>
</evidence>
<keyword evidence="6" id="KW-0067">ATP-binding</keyword>
<accession>A0A084GA48</accession>